<reference evidence="1" key="1">
    <citation type="journal article" date="2017" name="Nature">
        <title>The sunflower genome provides insights into oil metabolism, flowering and Asterid evolution.</title>
        <authorList>
            <person name="Badouin H."/>
            <person name="Gouzy J."/>
            <person name="Grassa C.J."/>
            <person name="Murat F."/>
            <person name="Staton S.E."/>
            <person name="Cottret L."/>
            <person name="Lelandais-Briere C."/>
            <person name="Owens G.L."/>
            <person name="Carrere S."/>
            <person name="Mayjonade B."/>
            <person name="Legrand L."/>
            <person name="Gill N."/>
            <person name="Kane N.C."/>
            <person name="Bowers J.E."/>
            <person name="Hubner S."/>
            <person name="Bellec A."/>
            <person name="Berard A."/>
            <person name="Berges H."/>
            <person name="Blanchet N."/>
            <person name="Boniface M.C."/>
            <person name="Brunel D."/>
            <person name="Catrice O."/>
            <person name="Chaidir N."/>
            <person name="Claudel C."/>
            <person name="Donnadieu C."/>
            <person name="Faraut T."/>
            <person name="Fievet G."/>
            <person name="Helmstetter N."/>
            <person name="King M."/>
            <person name="Knapp S.J."/>
            <person name="Lai Z."/>
            <person name="Le Paslier M.C."/>
            <person name="Lippi Y."/>
            <person name="Lorenzon L."/>
            <person name="Mandel J.R."/>
            <person name="Marage G."/>
            <person name="Marchand G."/>
            <person name="Marquand E."/>
            <person name="Bret-Mestries E."/>
            <person name="Morien E."/>
            <person name="Nambeesan S."/>
            <person name="Nguyen T."/>
            <person name="Pegot-Espagnet P."/>
            <person name="Pouilly N."/>
            <person name="Raftis F."/>
            <person name="Sallet E."/>
            <person name="Schiex T."/>
            <person name="Thomas J."/>
            <person name="Vandecasteele C."/>
            <person name="Vares D."/>
            <person name="Vear F."/>
            <person name="Vautrin S."/>
            <person name="Crespi M."/>
            <person name="Mangin B."/>
            <person name="Burke J.M."/>
            <person name="Salse J."/>
            <person name="Munos S."/>
            <person name="Vincourt P."/>
            <person name="Rieseberg L.H."/>
            <person name="Langlade N.B."/>
        </authorList>
    </citation>
    <scope>NUCLEOTIDE SEQUENCE</scope>
    <source>
        <tissue evidence="1">Leaves</tissue>
    </source>
</reference>
<protein>
    <submittedName>
        <fullName evidence="1">Uncharacterized protein</fullName>
    </submittedName>
</protein>
<evidence type="ECO:0000313" key="2">
    <source>
        <dbReference type="Proteomes" id="UP000215914"/>
    </source>
</evidence>
<keyword evidence="2" id="KW-1185">Reference proteome</keyword>
<comment type="caution">
    <text evidence="1">The sequence shown here is derived from an EMBL/GenBank/DDBJ whole genome shotgun (WGS) entry which is preliminary data.</text>
</comment>
<dbReference type="Gramene" id="mRNA:HanXRQr2_Chr13g0591661">
    <property type="protein sequence ID" value="CDS:HanXRQr2_Chr13g0591661.1"/>
    <property type="gene ID" value="HanXRQr2_Chr13g0591661"/>
</dbReference>
<reference evidence="1" key="2">
    <citation type="submission" date="2020-06" db="EMBL/GenBank/DDBJ databases">
        <title>Helianthus annuus Genome sequencing and assembly Release 2.</title>
        <authorList>
            <person name="Gouzy J."/>
            <person name="Langlade N."/>
            <person name="Munos S."/>
        </authorList>
    </citation>
    <scope>NUCLEOTIDE SEQUENCE</scope>
    <source>
        <tissue evidence="1">Leaves</tissue>
    </source>
</reference>
<proteinExistence type="predicted"/>
<dbReference type="EMBL" id="MNCJ02000328">
    <property type="protein sequence ID" value="KAF5773712.1"/>
    <property type="molecule type" value="Genomic_DNA"/>
</dbReference>
<accession>A0A9K3HAJ7</accession>
<dbReference type="AlphaFoldDB" id="A0A9K3HAJ7"/>
<sequence length="60" mass="7298">MYCDNKSAIQLAETPMFSVWIKNIEVHYHLFEKMYNGDIELLYIDTRKLMCYQRVFLRSS</sequence>
<name>A0A9K3HAJ7_HELAN</name>
<dbReference type="Proteomes" id="UP000215914">
    <property type="component" value="Unassembled WGS sequence"/>
</dbReference>
<evidence type="ECO:0000313" key="1">
    <source>
        <dbReference type="EMBL" id="KAF5773712.1"/>
    </source>
</evidence>
<gene>
    <name evidence="1" type="ORF">HanXRQr2_Chr13g0591661</name>
</gene>
<organism evidence="1 2">
    <name type="scientific">Helianthus annuus</name>
    <name type="common">Common sunflower</name>
    <dbReference type="NCBI Taxonomy" id="4232"/>
    <lineage>
        <taxon>Eukaryota</taxon>
        <taxon>Viridiplantae</taxon>
        <taxon>Streptophyta</taxon>
        <taxon>Embryophyta</taxon>
        <taxon>Tracheophyta</taxon>
        <taxon>Spermatophyta</taxon>
        <taxon>Magnoliopsida</taxon>
        <taxon>eudicotyledons</taxon>
        <taxon>Gunneridae</taxon>
        <taxon>Pentapetalae</taxon>
        <taxon>asterids</taxon>
        <taxon>campanulids</taxon>
        <taxon>Asterales</taxon>
        <taxon>Asteraceae</taxon>
        <taxon>Asteroideae</taxon>
        <taxon>Heliantheae alliance</taxon>
        <taxon>Heliantheae</taxon>
        <taxon>Helianthus</taxon>
    </lineage>
</organism>